<evidence type="ECO:0000256" key="1">
    <source>
        <dbReference type="ARBA" id="ARBA00022574"/>
    </source>
</evidence>
<dbReference type="PROSITE" id="PS50294">
    <property type="entry name" value="WD_REPEATS_REGION"/>
    <property type="match status" value="1"/>
</dbReference>
<evidence type="ECO:0000256" key="4">
    <source>
        <dbReference type="SAM" id="Coils"/>
    </source>
</evidence>
<dbReference type="InterPro" id="IPR015943">
    <property type="entry name" value="WD40/YVTN_repeat-like_dom_sf"/>
</dbReference>
<dbReference type="AlphaFoldDB" id="A0ABC8T7J4"/>
<dbReference type="PANTHER" id="PTHR44218">
    <property type="entry name" value="PROTEIN SPA1-RELATED 2"/>
    <property type="match status" value="1"/>
</dbReference>
<evidence type="ECO:0000256" key="3">
    <source>
        <dbReference type="PROSITE-ProRule" id="PRU00221"/>
    </source>
</evidence>
<evidence type="ECO:0000313" key="5">
    <source>
        <dbReference type="EMBL" id="CAK9163033.1"/>
    </source>
</evidence>
<organism evidence="5 6">
    <name type="scientific">Ilex paraguariensis</name>
    <name type="common">yerba mate</name>
    <dbReference type="NCBI Taxonomy" id="185542"/>
    <lineage>
        <taxon>Eukaryota</taxon>
        <taxon>Viridiplantae</taxon>
        <taxon>Streptophyta</taxon>
        <taxon>Embryophyta</taxon>
        <taxon>Tracheophyta</taxon>
        <taxon>Spermatophyta</taxon>
        <taxon>Magnoliopsida</taxon>
        <taxon>eudicotyledons</taxon>
        <taxon>Gunneridae</taxon>
        <taxon>Pentapetalae</taxon>
        <taxon>asterids</taxon>
        <taxon>campanulids</taxon>
        <taxon>Aquifoliales</taxon>
        <taxon>Aquifoliaceae</taxon>
        <taxon>Ilex</taxon>
    </lineage>
</organism>
<keyword evidence="2" id="KW-0677">Repeat</keyword>
<dbReference type="InterPro" id="IPR036322">
    <property type="entry name" value="WD40_repeat_dom_sf"/>
</dbReference>
<dbReference type="SMART" id="SM00320">
    <property type="entry name" value="WD40"/>
    <property type="match status" value="3"/>
</dbReference>
<dbReference type="PROSITE" id="PS50082">
    <property type="entry name" value="WD_REPEATS_2"/>
    <property type="match status" value="2"/>
</dbReference>
<reference evidence="5 6" key="1">
    <citation type="submission" date="2024-02" db="EMBL/GenBank/DDBJ databases">
        <authorList>
            <person name="Vignale AGUSTIN F."/>
            <person name="Sosa J E."/>
            <person name="Modenutti C."/>
        </authorList>
    </citation>
    <scope>NUCLEOTIDE SEQUENCE [LARGE SCALE GENOMIC DNA]</scope>
</reference>
<comment type="caution">
    <text evidence="5">The sequence shown here is derived from an EMBL/GenBank/DDBJ whole genome shotgun (WGS) entry which is preliminary data.</text>
</comment>
<dbReference type="Proteomes" id="UP001642360">
    <property type="component" value="Unassembled WGS sequence"/>
</dbReference>
<feature type="repeat" description="WD" evidence="3">
    <location>
        <begin position="236"/>
        <end position="278"/>
    </location>
</feature>
<keyword evidence="1 3" id="KW-0853">WD repeat</keyword>
<dbReference type="InterPro" id="IPR044630">
    <property type="entry name" value="SPA1/2/3/4"/>
</dbReference>
<sequence>MRRAFAVFDIRVVEELCGDVLSFSIIEEDNESELLLDFLVLLKEQKQKDASKLMEEISCLEADIKETERSQTNEPLVLSCLPRESPNARGNRLLHQEHSSLDVQPTTSSASDTGLTLMRNISQLESAYFSVRSSRQLTDNDVMTRDDNELLETRENWYQSQKDIEKHRSRDCLGVFFNGLCKFAHYKKFEVQGILRNGDFSNSANVICSLSFDRDEDYFAAAGLWDAGTSQGFSQYIEHNKRAWSVDFSRVDPTKLASGSDDCSVKLWSINEKNSLCTIRNIANVCCVQFSSNSTHLLGFGSADYKTYCYDLRNVLIPWCTLAGHEKAVSYLKFMDSETLVSASTDNTLKLWDLSKTSSSGLSTNACVLTLRGHANEKVGCSMLGAG</sequence>
<keyword evidence="4" id="KW-0175">Coiled coil</keyword>
<name>A0ABC8T7J4_9AQUA</name>
<dbReference type="EMBL" id="CAUOFW020003948">
    <property type="protein sequence ID" value="CAK9163033.1"/>
    <property type="molecule type" value="Genomic_DNA"/>
</dbReference>
<evidence type="ECO:0000313" key="6">
    <source>
        <dbReference type="Proteomes" id="UP001642360"/>
    </source>
</evidence>
<dbReference type="PANTHER" id="PTHR44218:SF6">
    <property type="entry name" value="PROTEIN SUPPRESSOR OF PHYA-105 1"/>
    <property type="match status" value="1"/>
</dbReference>
<keyword evidence="6" id="KW-1185">Reference proteome</keyword>
<accession>A0ABC8T7J4</accession>
<dbReference type="Gene3D" id="2.130.10.10">
    <property type="entry name" value="YVTN repeat-like/Quinoprotein amine dehydrogenase"/>
    <property type="match status" value="1"/>
</dbReference>
<dbReference type="Pfam" id="PF00400">
    <property type="entry name" value="WD40"/>
    <property type="match status" value="2"/>
</dbReference>
<protein>
    <submittedName>
        <fullName evidence="5">Uncharacterized protein</fullName>
    </submittedName>
</protein>
<gene>
    <name evidence="5" type="ORF">ILEXP_LOCUS32002</name>
</gene>
<evidence type="ECO:0000256" key="2">
    <source>
        <dbReference type="ARBA" id="ARBA00022737"/>
    </source>
</evidence>
<feature type="repeat" description="WD" evidence="3">
    <location>
        <begin position="322"/>
        <end position="362"/>
    </location>
</feature>
<dbReference type="InterPro" id="IPR019775">
    <property type="entry name" value="WD40_repeat_CS"/>
</dbReference>
<dbReference type="SUPFAM" id="SSF50978">
    <property type="entry name" value="WD40 repeat-like"/>
    <property type="match status" value="1"/>
</dbReference>
<proteinExistence type="predicted"/>
<dbReference type="InterPro" id="IPR001680">
    <property type="entry name" value="WD40_rpt"/>
</dbReference>
<dbReference type="PROSITE" id="PS00678">
    <property type="entry name" value="WD_REPEATS_1"/>
    <property type="match status" value="1"/>
</dbReference>
<feature type="coiled-coil region" evidence="4">
    <location>
        <begin position="43"/>
        <end position="70"/>
    </location>
</feature>